<dbReference type="Pfam" id="PF00933">
    <property type="entry name" value="Glyco_hydro_3"/>
    <property type="match status" value="1"/>
</dbReference>
<evidence type="ECO:0000256" key="2">
    <source>
        <dbReference type="ARBA" id="ARBA00005336"/>
    </source>
</evidence>
<dbReference type="GO" id="GO:0004563">
    <property type="term" value="F:beta-N-acetylhexosaminidase activity"/>
    <property type="evidence" value="ECO:0007669"/>
    <property type="project" value="UniProtKB-EC"/>
</dbReference>
<reference evidence="7 8" key="1">
    <citation type="submission" date="2013-04" db="EMBL/GenBank/DDBJ databases">
        <title>Oceanicola sp. 22II1-22F33 Genome Sequencing.</title>
        <authorList>
            <person name="Lai Q."/>
            <person name="Li G."/>
            <person name="Shao Z."/>
        </authorList>
    </citation>
    <scope>NUCLEOTIDE SEQUENCE [LARGE SCALE GENOMIC DNA]</scope>
    <source>
        <strain evidence="7 8">22II1-22F33</strain>
    </source>
</reference>
<evidence type="ECO:0000313" key="7">
    <source>
        <dbReference type="EMBL" id="OWU77803.1"/>
    </source>
</evidence>
<dbReference type="GO" id="GO:0009254">
    <property type="term" value="P:peptidoglycan turnover"/>
    <property type="evidence" value="ECO:0007669"/>
    <property type="project" value="TreeGrafter"/>
</dbReference>
<dbReference type="PROSITE" id="PS00775">
    <property type="entry name" value="GLYCOSYL_HYDROL_F3"/>
    <property type="match status" value="1"/>
</dbReference>
<comment type="similarity">
    <text evidence="2">Belongs to the glycosyl hydrolase 3 family.</text>
</comment>
<comment type="catalytic activity">
    <reaction evidence="1">
        <text>Hydrolysis of terminal non-reducing N-acetyl-D-hexosamine residues in N-acetyl-beta-D-hexosaminides.</text>
        <dbReference type="EC" id="3.2.1.52"/>
    </reaction>
</comment>
<keyword evidence="8" id="KW-1185">Reference proteome</keyword>
<organism evidence="7 8">
    <name type="scientific">Marinibacterium profundimaris</name>
    <dbReference type="NCBI Taxonomy" id="1679460"/>
    <lineage>
        <taxon>Bacteria</taxon>
        <taxon>Pseudomonadati</taxon>
        <taxon>Pseudomonadota</taxon>
        <taxon>Alphaproteobacteria</taxon>
        <taxon>Rhodobacterales</taxon>
        <taxon>Paracoccaceae</taxon>
        <taxon>Marinibacterium</taxon>
    </lineage>
</organism>
<evidence type="ECO:0000259" key="6">
    <source>
        <dbReference type="Pfam" id="PF00933"/>
    </source>
</evidence>
<keyword evidence="4" id="KW-0378">Hydrolase</keyword>
<dbReference type="Gene3D" id="3.20.20.300">
    <property type="entry name" value="Glycoside hydrolase, family 3, N-terminal domain"/>
    <property type="match status" value="1"/>
</dbReference>
<dbReference type="OrthoDB" id="9786661at2"/>
<dbReference type="RefSeq" id="WP_088648466.1">
    <property type="nucleotide sequence ID" value="NZ_AQQR01000001.1"/>
</dbReference>
<dbReference type="SUPFAM" id="SSF51445">
    <property type="entry name" value="(Trans)glycosidases"/>
    <property type="match status" value="1"/>
</dbReference>
<dbReference type="Proteomes" id="UP000215377">
    <property type="component" value="Unassembled WGS sequence"/>
</dbReference>
<protein>
    <recommendedName>
        <fullName evidence="3">beta-N-acetylhexosaminidase</fullName>
        <ecNumber evidence="3">3.2.1.52</ecNumber>
    </recommendedName>
</protein>
<keyword evidence="5" id="KW-0326">Glycosidase</keyword>
<feature type="domain" description="Glycoside hydrolase family 3 N-terminal" evidence="6">
    <location>
        <begin position="31"/>
        <end position="288"/>
    </location>
</feature>
<dbReference type="PANTHER" id="PTHR30480">
    <property type="entry name" value="BETA-HEXOSAMINIDASE-RELATED"/>
    <property type="match status" value="1"/>
</dbReference>
<proteinExistence type="inferred from homology"/>
<dbReference type="GO" id="GO:0005975">
    <property type="term" value="P:carbohydrate metabolic process"/>
    <property type="evidence" value="ECO:0007669"/>
    <property type="project" value="InterPro"/>
</dbReference>
<dbReference type="InterPro" id="IPR001764">
    <property type="entry name" value="Glyco_hydro_3_N"/>
</dbReference>
<dbReference type="InterPro" id="IPR036962">
    <property type="entry name" value="Glyco_hydro_3_N_sf"/>
</dbReference>
<evidence type="ECO:0000256" key="4">
    <source>
        <dbReference type="ARBA" id="ARBA00022801"/>
    </source>
</evidence>
<evidence type="ECO:0000313" key="8">
    <source>
        <dbReference type="Proteomes" id="UP000215377"/>
    </source>
</evidence>
<dbReference type="AlphaFoldDB" id="A0A225NSI4"/>
<dbReference type="InterPro" id="IPR017853">
    <property type="entry name" value="GH"/>
</dbReference>
<evidence type="ECO:0000256" key="1">
    <source>
        <dbReference type="ARBA" id="ARBA00001231"/>
    </source>
</evidence>
<evidence type="ECO:0000256" key="5">
    <source>
        <dbReference type="ARBA" id="ARBA00023295"/>
    </source>
</evidence>
<dbReference type="InterPro" id="IPR050226">
    <property type="entry name" value="NagZ_Beta-hexosaminidase"/>
</dbReference>
<accession>A0A225NSI4</accession>
<dbReference type="EMBL" id="AQQR01000001">
    <property type="protein sequence ID" value="OWU77803.1"/>
    <property type="molecule type" value="Genomic_DNA"/>
</dbReference>
<gene>
    <name evidence="7" type="ORF">ATO3_03910</name>
</gene>
<name>A0A225NSI4_9RHOB</name>
<dbReference type="PANTHER" id="PTHR30480:SF13">
    <property type="entry name" value="BETA-HEXOSAMINIDASE"/>
    <property type="match status" value="1"/>
</dbReference>
<comment type="caution">
    <text evidence="7">The sequence shown here is derived from an EMBL/GenBank/DDBJ whole genome shotgun (WGS) entry which is preliminary data.</text>
</comment>
<evidence type="ECO:0000256" key="3">
    <source>
        <dbReference type="ARBA" id="ARBA00012663"/>
    </source>
</evidence>
<dbReference type="NCBIfam" id="NF003740">
    <property type="entry name" value="PRK05337.1"/>
    <property type="match status" value="1"/>
</dbReference>
<dbReference type="InterPro" id="IPR019800">
    <property type="entry name" value="Glyco_hydro_3_AS"/>
</dbReference>
<sequence length="336" mass="36341">MSRPGATILDADGLRLTSDEKAFFRAADPFGFILFARNVDTADQLRALTGEMREAVGREAPILIDQEGGRVQRLWPPLARKWLPPLDFVDAAKEDAPRAMYLRSRLIADELKGYGIDTNCAPMLDLARDETHPFLRNRCYGSDPDVVAALGREAAQGFLDGGVLPVVKHMPGHGLARADSHHDLPTVRLPLEELSDLDFAPFRSLNDLPLGMTAHIVFDGIDAAPATLSPHIIGLIREDIGFDGLLMTDDISMKALSGSAAEITRRALEAGCDLVLHCNQPLPERMQVAEAAGAMTDAAMTRAGRALAARLAPKPLDIAAAEEELDALMRRGPGDD</sequence>
<dbReference type="EC" id="3.2.1.52" evidence="3"/>